<dbReference type="AlphaFoldDB" id="A0A8S1EI32"/>
<comment type="caution">
    <text evidence="2">The sequence shown here is derived from an EMBL/GenBank/DDBJ whole genome shotgun (WGS) entry which is preliminary data.</text>
</comment>
<feature type="domain" description="F-box" evidence="1">
    <location>
        <begin position="2"/>
        <end position="32"/>
    </location>
</feature>
<evidence type="ECO:0000313" key="2">
    <source>
        <dbReference type="EMBL" id="CAB3400849.1"/>
    </source>
</evidence>
<dbReference type="SUPFAM" id="SSF81383">
    <property type="entry name" value="F-box domain"/>
    <property type="match status" value="1"/>
</dbReference>
<accession>A0A8S1EI32</accession>
<keyword evidence="3" id="KW-1185">Reference proteome</keyword>
<dbReference type="InterPro" id="IPR032675">
    <property type="entry name" value="LRR_dom_sf"/>
</dbReference>
<sequence>MLDKLPNEIGVKIFENLDKKTLCWCREVSQLMCARANLAISKIEELEVNGLTYIFRGNRGTLNELFQFLSLFKNVKYLSLRNLPFDITKLRLEKIAEILKHVEKLEIDEQQSKYLEEESLFALDKFRNLTDLKIVGYTPVRTKNDNQDIIPRKTLRRLKSLEISCLRKTITLFVNDLKRKNIVMENLESVKFDFRTSNPEQPTKICEFVKAHPQLQSVEIVGMLFCSSSQLQNVYNIIRELENLKRVSMAKCSLIDRLDNTVQQEFEAEMKRRGVDLVSGVKSMRYGSSYI</sequence>
<organism evidence="2 3">
    <name type="scientific">Caenorhabditis bovis</name>
    <dbReference type="NCBI Taxonomy" id="2654633"/>
    <lineage>
        <taxon>Eukaryota</taxon>
        <taxon>Metazoa</taxon>
        <taxon>Ecdysozoa</taxon>
        <taxon>Nematoda</taxon>
        <taxon>Chromadorea</taxon>
        <taxon>Rhabditida</taxon>
        <taxon>Rhabditina</taxon>
        <taxon>Rhabditomorpha</taxon>
        <taxon>Rhabditoidea</taxon>
        <taxon>Rhabditidae</taxon>
        <taxon>Peloderinae</taxon>
        <taxon>Caenorhabditis</taxon>
    </lineage>
</organism>
<dbReference type="Pfam" id="PF00646">
    <property type="entry name" value="F-box"/>
    <property type="match status" value="1"/>
</dbReference>
<proteinExistence type="predicted"/>
<dbReference type="Proteomes" id="UP000494206">
    <property type="component" value="Unassembled WGS sequence"/>
</dbReference>
<dbReference type="InterPro" id="IPR036047">
    <property type="entry name" value="F-box-like_dom_sf"/>
</dbReference>
<gene>
    <name evidence="2" type="ORF">CBOVIS_LOCUS3694</name>
</gene>
<dbReference type="SUPFAM" id="SSF52047">
    <property type="entry name" value="RNI-like"/>
    <property type="match status" value="1"/>
</dbReference>
<reference evidence="2 3" key="1">
    <citation type="submission" date="2020-04" db="EMBL/GenBank/DDBJ databases">
        <authorList>
            <person name="Laetsch R D."/>
            <person name="Stevens L."/>
            <person name="Kumar S."/>
            <person name="Blaxter L. M."/>
        </authorList>
    </citation>
    <scope>NUCLEOTIDE SEQUENCE [LARGE SCALE GENOMIC DNA]</scope>
</reference>
<evidence type="ECO:0000313" key="3">
    <source>
        <dbReference type="Proteomes" id="UP000494206"/>
    </source>
</evidence>
<dbReference type="EMBL" id="CADEPM010000002">
    <property type="protein sequence ID" value="CAB3400849.1"/>
    <property type="molecule type" value="Genomic_DNA"/>
</dbReference>
<dbReference type="InterPro" id="IPR001810">
    <property type="entry name" value="F-box_dom"/>
</dbReference>
<dbReference type="Gene3D" id="3.80.10.10">
    <property type="entry name" value="Ribonuclease Inhibitor"/>
    <property type="match status" value="1"/>
</dbReference>
<evidence type="ECO:0000259" key="1">
    <source>
        <dbReference type="Pfam" id="PF00646"/>
    </source>
</evidence>
<name>A0A8S1EI32_9PELO</name>
<protein>
    <recommendedName>
        <fullName evidence="1">F-box domain-containing protein</fullName>
    </recommendedName>
</protein>